<evidence type="ECO:0000256" key="1">
    <source>
        <dbReference type="SAM" id="Phobius"/>
    </source>
</evidence>
<keyword evidence="1" id="KW-1133">Transmembrane helix</keyword>
<proteinExistence type="predicted"/>
<organism evidence="2 3">
    <name type="scientific">Klebsiella pneumoniae</name>
    <dbReference type="NCBI Taxonomy" id="573"/>
    <lineage>
        <taxon>Bacteria</taxon>
        <taxon>Pseudomonadati</taxon>
        <taxon>Pseudomonadota</taxon>
        <taxon>Gammaproteobacteria</taxon>
        <taxon>Enterobacterales</taxon>
        <taxon>Enterobacteriaceae</taxon>
        <taxon>Klebsiella/Raoultella group</taxon>
        <taxon>Klebsiella</taxon>
        <taxon>Klebsiella pneumoniae complex</taxon>
    </lineage>
</organism>
<dbReference type="GO" id="GO:0042925">
    <property type="term" value="F:benzoate transmembrane transporter activity"/>
    <property type="evidence" value="ECO:0007669"/>
    <property type="project" value="InterPro"/>
</dbReference>
<evidence type="ECO:0000313" key="3">
    <source>
        <dbReference type="Proteomes" id="UP001244490"/>
    </source>
</evidence>
<feature type="transmembrane region" description="Helical" evidence="1">
    <location>
        <begin position="20"/>
        <end position="44"/>
    </location>
</feature>
<dbReference type="EMBL" id="JAUUIA010001539">
    <property type="protein sequence ID" value="MDP0972007.1"/>
    <property type="molecule type" value="Genomic_DNA"/>
</dbReference>
<keyword evidence="1" id="KW-0812">Transmembrane</keyword>
<dbReference type="AlphaFoldDB" id="A0AAW8ALE6"/>
<protein>
    <submittedName>
        <fullName evidence="2">Benzoate/H(+) symporter BenE family transporter</fullName>
    </submittedName>
</protein>
<evidence type="ECO:0000313" key="2">
    <source>
        <dbReference type="EMBL" id="MDP0972007.1"/>
    </source>
</evidence>
<feature type="non-terminal residue" evidence="2">
    <location>
        <position position="1"/>
    </location>
</feature>
<dbReference type="Pfam" id="PF03594">
    <property type="entry name" value="BenE"/>
    <property type="match status" value="1"/>
</dbReference>
<sequence length="77" mass="8136">VQMIPKGVAAAMMAGILFDFGLGAFRALGSVPLVTSVMILGFVLFKFVSRAYFLVLMVVLGVVLSVTALDANLSQLE</sequence>
<accession>A0AAW8ALE6</accession>
<feature type="non-terminal residue" evidence="2">
    <location>
        <position position="77"/>
    </location>
</feature>
<gene>
    <name evidence="2" type="ORF">Q6294_34315</name>
</gene>
<comment type="caution">
    <text evidence="2">The sequence shown here is derived from an EMBL/GenBank/DDBJ whole genome shotgun (WGS) entry which is preliminary data.</text>
</comment>
<feature type="transmembrane region" description="Helical" evidence="1">
    <location>
        <begin position="51"/>
        <end position="69"/>
    </location>
</feature>
<dbReference type="Proteomes" id="UP001244490">
    <property type="component" value="Unassembled WGS sequence"/>
</dbReference>
<reference evidence="2" key="1">
    <citation type="submission" date="2023-07" db="EMBL/GenBank/DDBJ databases">
        <authorList>
            <person name="Peng Z."/>
        </authorList>
    </citation>
    <scope>NUCLEOTIDE SEQUENCE</scope>
    <source>
        <strain evidence="2">KP219</strain>
    </source>
</reference>
<dbReference type="GO" id="GO:0016020">
    <property type="term" value="C:membrane"/>
    <property type="evidence" value="ECO:0007669"/>
    <property type="project" value="InterPro"/>
</dbReference>
<name>A0AAW8ALE6_KLEPN</name>
<dbReference type="RefSeq" id="WP_305202932.1">
    <property type="nucleotide sequence ID" value="NZ_JAUUIA010001539.1"/>
</dbReference>
<keyword evidence="1" id="KW-0472">Membrane</keyword>
<dbReference type="InterPro" id="IPR004711">
    <property type="entry name" value="Benzoate_Transporter"/>
</dbReference>